<feature type="domain" description="NPH3" evidence="6">
    <location>
        <begin position="210"/>
        <end position="510"/>
    </location>
</feature>
<dbReference type="PANTHER" id="PTHR32370">
    <property type="entry name" value="OS12G0117600 PROTEIN"/>
    <property type="match status" value="1"/>
</dbReference>
<dbReference type="EMBL" id="JAINDJ010000004">
    <property type="protein sequence ID" value="KAG9451525.1"/>
    <property type="molecule type" value="Genomic_DNA"/>
</dbReference>
<dbReference type="InterPro" id="IPR011333">
    <property type="entry name" value="SKP1/BTB/POZ_sf"/>
</dbReference>
<feature type="compositionally biased region" description="Basic and acidic residues" evidence="4">
    <location>
        <begin position="594"/>
        <end position="612"/>
    </location>
</feature>
<dbReference type="InterPro" id="IPR027356">
    <property type="entry name" value="NPH3_dom"/>
</dbReference>
<dbReference type="PROSITE" id="PS51649">
    <property type="entry name" value="NPH3"/>
    <property type="match status" value="1"/>
</dbReference>
<protein>
    <submittedName>
        <fullName evidence="7">Uncharacterized protein</fullName>
    </submittedName>
</protein>
<dbReference type="AlphaFoldDB" id="A0AAV7ETW8"/>
<dbReference type="InterPro" id="IPR043454">
    <property type="entry name" value="NPH3/RPT2-like"/>
</dbReference>
<dbReference type="InterPro" id="IPR000210">
    <property type="entry name" value="BTB/POZ_dom"/>
</dbReference>
<accession>A0AAV7ETW8</accession>
<name>A0AAV7ETW8_ARIFI</name>
<keyword evidence="8" id="KW-1185">Reference proteome</keyword>
<dbReference type="Pfam" id="PF00651">
    <property type="entry name" value="BTB"/>
    <property type="match status" value="1"/>
</dbReference>
<gene>
    <name evidence="7" type="ORF">H6P81_011490</name>
</gene>
<evidence type="ECO:0000259" key="5">
    <source>
        <dbReference type="PROSITE" id="PS50097"/>
    </source>
</evidence>
<feature type="region of interest" description="Disordered" evidence="4">
    <location>
        <begin position="594"/>
        <end position="620"/>
    </location>
</feature>
<dbReference type="SMART" id="SM00225">
    <property type="entry name" value="BTB"/>
    <property type="match status" value="1"/>
</dbReference>
<evidence type="ECO:0000313" key="8">
    <source>
        <dbReference type="Proteomes" id="UP000825729"/>
    </source>
</evidence>
<feature type="compositionally biased region" description="Basic and acidic residues" evidence="4">
    <location>
        <begin position="515"/>
        <end position="527"/>
    </location>
</feature>
<feature type="domain" description="BTB" evidence="5">
    <location>
        <begin position="51"/>
        <end position="120"/>
    </location>
</feature>
<dbReference type="PROSITE" id="PS50097">
    <property type="entry name" value="BTB"/>
    <property type="match status" value="1"/>
</dbReference>
<dbReference type="SUPFAM" id="SSF54695">
    <property type="entry name" value="POZ domain"/>
    <property type="match status" value="1"/>
</dbReference>
<comment type="pathway">
    <text evidence="1">Protein modification; protein ubiquitination.</text>
</comment>
<evidence type="ECO:0000259" key="6">
    <source>
        <dbReference type="PROSITE" id="PS51649"/>
    </source>
</evidence>
<dbReference type="Gene3D" id="3.30.710.10">
    <property type="entry name" value="Potassium Channel Kv1.1, Chain A"/>
    <property type="match status" value="1"/>
</dbReference>
<dbReference type="Proteomes" id="UP000825729">
    <property type="component" value="Unassembled WGS sequence"/>
</dbReference>
<evidence type="ECO:0000256" key="3">
    <source>
        <dbReference type="PROSITE-ProRule" id="PRU00982"/>
    </source>
</evidence>
<reference evidence="7 8" key="1">
    <citation type="submission" date="2021-07" db="EMBL/GenBank/DDBJ databases">
        <title>The Aristolochia fimbriata genome: insights into angiosperm evolution, floral development and chemical biosynthesis.</title>
        <authorList>
            <person name="Jiao Y."/>
        </authorList>
    </citation>
    <scope>NUCLEOTIDE SEQUENCE [LARGE SCALE GENOMIC DNA]</scope>
    <source>
        <strain evidence="7">IBCAS-2021</strain>
        <tissue evidence="7">Leaf</tissue>
    </source>
</reference>
<evidence type="ECO:0000256" key="4">
    <source>
        <dbReference type="SAM" id="MobiDB-lite"/>
    </source>
</evidence>
<proteinExistence type="inferred from homology"/>
<organism evidence="7 8">
    <name type="scientific">Aristolochia fimbriata</name>
    <name type="common">White veined hardy Dutchman's pipe vine</name>
    <dbReference type="NCBI Taxonomy" id="158543"/>
    <lineage>
        <taxon>Eukaryota</taxon>
        <taxon>Viridiplantae</taxon>
        <taxon>Streptophyta</taxon>
        <taxon>Embryophyta</taxon>
        <taxon>Tracheophyta</taxon>
        <taxon>Spermatophyta</taxon>
        <taxon>Magnoliopsida</taxon>
        <taxon>Magnoliidae</taxon>
        <taxon>Piperales</taxon>
        <taxon>Aristolochiaceae</taxon>
        <taxon>Aristolochia</taxon>
    </lineage>
</organism>
<comment type="similarity">
    <text evidence="3">Belongs to the NPH3 family.</text>
</comment>
<sequence>MAPLRNRFCDLETAAHVYDQQIMIPRRRASTSAESFEKRDRSWFVTSQIPTDITVQIQDITFNFHKYPLQSRSGYMSRLNLSSPRSNYEYDVKIDGLPGGPETFELVLKFCYGIPIDLTPTNVASLRCAAEFLEMTEDLEEGNLISKTEAFITFAVVTSWRNSNAVLRSCESLSPWAENLQIIRRCSDSIAWKASRDTTLTEEGDASDEQWWFEDVSTLKINYFVRIMKTIRAKGMADGVIGACIAHYAIKWLPGYEGDGEGRFSHVCMRNELQLSISSGWRQENRGGQNKEERMIIESLVSLLPPQREAVNCRFLLWLLKMAIVYSATPALVSELEMRVGMVLEDATLDDLLIPNFPAFEGGGTATDTSMGGSTLHNVDTIQRIVEYFLMHEQHHQQSPQQQTTANIKVGKLLDGYLAEIATDPDLSPVKFQALADVLPGNARTCDDGLYRALDTYLKSHPSLTDHERRRLCKVMDCQKLSLDACFHAAQNERLPVRTVVQVLFTEQVKMKETMQRESSSKEDFSGRENSWSATKEEVQSLKEEVEKMKDKVEELQQDYSFLHQEYDKLSKGSKSSTRTPVWKKIRNSAFFRRKGDEEEERRTMPSTDRGRPLRRVSIA</sequence>
<evidence type="ECO:0000256" key="1">
    <source>
        <dbReference type="ARBA" id="ARBA00004906"/>
    </source>
</evidence>
<feature type="region of interest" description="Disordered" evidence="4">
    <location>
        <begin position="515"/>
        <end position="534"/>
    </location>
</feature>
<evidence type="ECO:0000256" key="2">
    <source>
        <dbReference type="ARBA" id="ARBA00022786"/>
    </source>
</evidence>
<evidence type="ECO:0000313" key="7">
    <source>
        <dbReference type="EMBL" id="KAG9451525.1"/>
    </source>
</evidence>
<comment type="caution">
    <text evidence="7">The sequence shown here is derived from an EMBL/GenBank/DDBJ whole genome shotgun (WGS) entry which is preliminary data.</text>
</comment>
<dbReference type="Pfam" id="PF03000">
    <property type="entry name" value="NPH3"/>
    <property type="match status" value="1"/>
</dbReference>
<keyword evidence="2" id="KW-0833">Ubl conjugation pathway</keyword>